<organism evidence="2 3">
    <name type="scientific">Arthrobacter silviterrae</name>
    <dbReference type="NCBI Taxonomy" id="2026658"/>
    <lineage>
        <taxon>Bacteria</taxon>
        <taxon>Bacillati</taxon>
        <taxon>Actinomycetota</taxon>
        <taxon>Actinomycetes</taxon>
        <taxon>Micrococcales</taxon>
        <taxon>Micrococcaceae</taxon>
        <taxon>Arthrobacter</taxon>
    </lineage>
</organism>
<feature type="transmembrane region" description="Helical" evidence="1">
    <location>
        <begin position="110"/>
        <end position="133"/>
    </location>
</feature>
<name>A0ABX0DCN9_9MICC</name>
<feature type="transmembrane region" description="Helical" evidence="1">
    <location>
        <begin position="51"/>
        <end position="73"/>
    </location>
</feature>
<keyword evidence="1" id="KW-0472">Membrane</keyword>
<protein>
    <submittedName>
        <fullName evidence="2">ECF transporter S component</fullName>
    </submittedName>
</protein>
<evidence type="ECO:0000256" key="1">
    <source>
        <dbReference type="SAM" id="Phobius"/>
    </source>
</evidence>
<sequence>MKNQRGFSALMRSYGRLTIFMIPIGIATNFIGGQIAILLKLPMYLDSIGTILVGALCGGLPGALVGLISNLINSITSPTLAPFATLSILFGFLAGWLSKHGVFKSLWKTLLSSIPFALIGSILGGLITIWVFGGLSGSGGALIVGALVAAGMDINAAVFASGVPMDFLDKIPTVLVVFLILKRIPTRLFVKLPLGHVYLNKDKTASKNPAVAVVDEEDDELALG</sequence>
<keyword evidence="3" id="KW-1185">Reference proteome</keyword>
<proteinExistence type="predicted"/>
<feature type="transmembrane region" description="Helical" evidence="1">
    <location>
        <begin position="79"/>
        <end position="98"/>
    </location>
</feature>
<dbReference type="RefSeq" id="WP_165182912.1">
    <property type="nucleotide sequence ID" value="NZ_JAAKZI010000028.1"/>
</dbReference>
<accession>A0ABX0DCN9</accession>
<keyword evidence="1" id="KW-0812">Transmembrane</keyword>
<evidence type="ECO:0000313" key="3">
    <source>
        <dbReference type="Proteomes" id="UP000479226"/>
    </source>
</evidence>
<feature type="transmembrane region" description="Helical" evidence="1">
    <location>
        <begin position="139"/>
        <end position="160"/>
    </location>
</feature>
<feature type="transmembrane region" description="Helical" evidence="1">
    <location>
        <begin position="20"/>
        <end position="39"/>
    </location>
</feature>
<keyword evidence="1" id="KW-1133">Transmembrane helix</keyword>
<dbReference type="Gene3D" id="1.10.1760.20">
    <property type="match status" value="1"/>
</dbReference>
<reference evidence="2 3" key="1">
    <citation type="submission" date="2020-02" db="EMBL/GenBank/DDBJ databases">
        <title>Genome sequence of the type strain DSM 27180 of Arthrobacter silviterrae.</title>
        <authorList>
            <person name="Gao J."/>
            <person name="Sun J."/>
        </authorList>
    </citation>
    <scope>NUCLEOTIDE SEQUENCE [LARGE SCALE GENOMIC DNA]</scope>
    <source>
        <strain evidence="2 3">DSM 27180</strain>
    </source>
</reference>
<evidence type="ECO:0000313" key="2">
    <source>
        <dbReference type="EMBL" id="NGN84686.1"/>
    </source>
</evidence>
<dbReference type="Proteomes" id="UP000479226">
    <property type="component" value="Unassembled WGS sequence"/>
</dbReference>
<dbReference type="EMBL" id="JAAKZI010000028">
    <property type="protein sequence ID" value="NGN84686.1"/>
    <property type="molecule type" value="Genomic_DNA"/>
</dbReference>
<comment type="caution">
    <text evidence="2">The sequence shown here is derived from an EMBL/GenBank/DDBJ whole genome shotgun (WGS) entry which is preliminary data.</text>
</comment>
<gene>
    <name evidence="2" type="ORF">G6N77_14660</name>
</gene>